<keyword evidence="1" id="KW-1133">Transmembrane helix</keyword>
<dbReference type="EMBL" id="CP002046">
    <property type="protein sequence ID" value="EAP88029.1"/>
    <property type="molecule type" value="Genomic_DNA"/>
</dbReference>
<dbReference type="eggNOG" id="ENOG502Z7RU">
    <property type="taxonomic scope" value="Bacteria"/>
</dbReference>
<proteinExistence type="predicted"/>
<name>A3U712_CROAH</name>
<keyword evidence="3" id="KW-1185">Reference proteome</keyword>
<sequence>MGVNSSSIARKVAMALSGLFLVFFLAQHFTINMMSVISPDLFNETSHFMGTNFVVQFLLQPVLIFGVLFHFIMGFILEYRNRNARGISYVSFKGNENSTWVSRNMIYSGLVVLAFLGLHFYDFWVPEIIYKYVDVSEAVEDRYFPELVHKFESPVRTGLYVISFVFLALHLFHGFASSMQSLGWTKGYRGAFSKFAKAYAIVIPAGFVFIALYHHLVSVPNLHDNEVVLLIQQAFQSLI</sequence>
<dbReference type="OrthoDB" id="9802842at2"/>
<feature type="transmembrane region" description="Helical" evidence="1">
    <location>
        <begin position="57"/>
        <end position="79"/>
    </location>
</feature>
<keyword evidence="1" id="KW-0812">Transmembrane</keyword>
<dbReference type="GeneID" id="89452730"/>
<evidence type="ECO:0000313" key="3">
    <source>
        <dbReference type="Proteomes" id="UP000002297"/>
    </source>
</evidence>
<feature type="transmembrane region" description="Helical" evidence="1">
    <location>
        <begin position="157"/>
        <end position="177"/>
    </location>
</feature>
<feature type="transmembrane region" description="Helical" evidence="1">
    <location>
        <begin position="12"/>
        <end position="37"/>
    </location>
</feature>
<protein>
    <submittedName>
        <fullName evidence="2">Succinate dehydrogenase, cytochrome b558 subunit</fullName>
    </submittedName>
</protein>
<feature type="transmembrane region" description="Helical" evidence="1">
    <location>
        <begin position="100"/>
        <end position="121"/>
    </location>
</feature>
<reference evidence="2 3" key="1">
    <citation type="journal article" date="2010" name="J. Bacteriol.">
        <title>The complete genome sequence of Croceibacter atlanticus HTCC2559T.</title>
        <authorList>
            <person name="Oh H.M."/>
            <person name="Kang I."/>
            <person name="Ferriera S."/>
            <person name="Giovannoni S.J."/>
            <person name="Cho J.C."/>
        </authorList>
    </citation>
    <scope>NUCLEOTIDE SEQUENCE [LARGE SCALE GENOMIC DNA]</scope>
    <source>
        <strain evidence="3">ATCC BAA-628 / HTCC2559 / KCTC 12090</strain>
    </source>
</reference>
<dbReference type="Proteomes" id="UP000002297">
    <property type="component" value="Chromosome"/>
</dbReference>
<accession>A3U712</accession>
<keyword evidence="1" id="KW-0472">Membrane</keyword>
<dbReference type="STRING" id="216432.CA2559_04700"/>
<dbReference type="KEGG" id="cat:CA2559_04700"/>
<organism evidence="2 3">
    <name type="scientific">Croceibacter atlanticus (strain ATCC BAA-628 / JCM 21780 / CIP 108009 / IAM 15332 / KCTC 12090 / HTCC2559)</name>
    <dbReference type="NCBI Taxonomy" id="216432"/>
    <lineage>
        <taxon>Bacteria</taxon>
        <taxon>Pseudomonadati</taxon>
        <taxon>Bacteroidota</taxon>
        <taxon>Flavobacteriia</taxon>
        <taxon>Flavobacteriales</taxon>
        <taxon>Flavobacteriaceae</taxon>
        <taxon>Croceibacter</taxon>
    </lineage>
</organism>
<evidence type="ECO:0000313" key="2">
    <source>
        <dbReference type="EMBL" id="EAP88029.1"/>
    </source>
</evidence>
<dbReference type="GO" id="GO:0016020">
    <property type="term" value="C:membrane"/>
    <property type="evidence" value="ECO:0007669"/>
    <property type="project" value="InterPro"/>
</dbReference>
<dbReference type="AlphaFoldDB" id="A3U712"/>
<dbReference type="NCBIfam" id="TIGR02046">
    <property type="entry name" value="sdhC_b558_fam"/>
    <property type="match status" value="1"/>
</dbReference>
<dbReference type="HOGENOM" id="CLU_077968_0_1_10"/>
<dbReference type="SUPFAM" id="SSF81343">
    <property type="entry name" value="Fumarate reductase respiratory complex transmembrane subunits"/>
    <property type="match status" value="1"/>
</dbReference>
<gene>
    <name evidence="2" type="ordered locus">CA2559_04700</name>
</gene>
<feature type="transmembrane region" description="Helical" evidence="1">
    <location>
        <begin position="198"/>
        <end position="216"/>
    </location>
</feature>
<dbReference type="RefSeq" id="WP_013186705.1">
    <property type="nucleotide sequence ID" value="NC_014230.1"/>
</dbReference>
<dbReference type="CDD" id="cd03498">
    <property type="entry name" value="SQR_TypeB_2_TM"/>
    <property type="match status" value="1"/>
</dbReference>
<dbReference type="InterPro" id="IPR034804">
    <property type="entry name" value="SQR/QFR_C/D"/>
</dbReference>
<dbReference type="Gene3D" id="1.20.1300.10">
    <property type="entry name" value="Fumarate reductase/succinate dehydrogenase, transmembrane subunit"/>
    <property type="match status" value="1"/>
</dbReference>
<evidence type="ECO:0000256" key="1">
    <source>
        <dbReference type="SAM" id="Phobius"/>
    </source>
</evidence>
<dbReference type="InterPro" id="IPR011138">
    <property type="entry name" value="Cytochrome_b-558"/>
</dbReference>